<comment type="similarity">
    <text evidence="2">Belongs to the class-I pyridoxal-phosphate-dependent aminotransferase family.</text>
</comment>
<evidence type="ECO:0000313" key="8">
    <source>
        <dbReference type="EMBL" id="KAF2157540.1"/>
    </source>
</evidence>
<gene>
    <name evidence="8" type="ORF">K461DRAFT_264427</name>
</gene>
<dbReference type="PANTHER" id="PTHR42790">
    <property type="entry name" value="AMINOTRANSFERASE"/>
    <property type="match status" value="1"/>
</dbReference>
<dbReference type="GO" id="GO:0008483">
    <property type="term" value="F:transaminase activity"/>
    <property type="evidence" value="ECO:0007669"/>
    <property type="project" value="UniProtKB-KW"/>
</dbReference>
<name>A0A9P4JDA1_9PEZI</name>
<reference evidence="8" key="1">
    <citation type="journal article" date="2020" name="Stud. Mycol.">
        <title>101 Dothideomycetes genomes: a test case for predicting lifestyles and emergence of pathogens.</title>
        <authorList>
            <person name="Haridas S."/>
            <person name="Albert R."/>
            <person name="Binder M."/>
            <person name="Bloem J."/>
            <person name="Labutti K."/>
            <person name="Salamov A."/>
            <person name="Andreopoulos B."/>
            <person name="Baker S."/>
            <person name="Barry K."/>
            <person name="Bills G."/>
            <person name="Bluhm B."/>
            <person name="Cannon C."/>
            <person name="Castanera R."/>
            <person name="Culley D."/>
            <person name="Daum C."/>
            <person name="Ezra D."/>
            <person name="Gonzalez J."/>
            <person name="Henrissat B."/>
            <person name="Kuo A."/>
            <person name="Liang C."/>
            <person name="Lipzen A."/>
            <person name="Lutzoni F."/>
            <person name="Magnuson J."/>
            <person name="Mondo S."/>
            <person name="Nolan M."/>
            <person name="Ohm R."/>
            <person name="Pangilinan J."/>
            <person name="Park H.-J."/>
            <person name="Ramirez L."/>
            <person name="Alfaro M."/>
            <person name="Sun H."/>
            <person name="Tritt A."/>
            <person name="Yoshinaga Y."/>
            <person name="Zwiers L.-H."/>
            <person name="Turgeon B."/>
            <person name="Goodwin S."/>
            <person name="Spatafora J."/>
            <person name="Crous P."/>
            <person name="Grigoriev I."/>
        </authorList>
    </citation>
    <scope>NUCLEOTIDE SEQUENCE</scope>
    <source>
        <strain evidence="8">CBS 260.36</strain>
    </source>
</reference>
<keyword evidence="9" id="KW-1185">Reference proteome</keyword>
<feature type="region of interest" description="Disordered" evidence="6">
    <location>
        <begin position="639"/>
        <end position="659"/>
    </location>
</feature>
<accession>A0A9P4JDA1</accession>
<evidence type="ECO:0000259" key="7">
    <source>
        <dbReference type="Pfam" id="PF00155"/>
    </source>
</evidence>
<dbReference type="GO" id="GO:0030170">
    <property type="term" value="F:pyridoxal phosphate binding"/>
    <property type="evidence" value="ECO:0007669"/>
    <property type="project" value="InterPro"/>
</dbReference>
<dbReference type="PANTHER" id="PTHR42790:SF1">
    <property type="entry name" value="AROMATIC AMINO ACID AMINOTRANSFERASE, HYPOTHETICAL (EUROFUNG)"/>
    <property type="match status" value="1"/>
</dbReference>
<keyword evidence="5" id="KW-0663">Pyridoxal phosphate</keyword>
<evidence type="ECO:0000256" key="4">
    <source>
        <dbReference type="ARBA" id="ARBA00022679"/>
    </source>
</evidence>
<dbReference type="OrthoDB" id="691673at2759"/>
<feature type="region of interest" description="Disordered" evidence="6">
    <location>
        <begin position="67"/>
        <end position="108"/>
    </location>
</feature>
<protein>
    <submittedName>
        <fullName evidence="8">Aromatic amino acid aminotransferase 1</fullName>
    </submittedName>
</protein>
<dbReference type="InterPro" id="IPR004839">
    <property type="entry name" value="Aminotransferase_I/II_large"/>
</dbReference>
<dbReference type="Gene3D" id="3.40.640.10">
    <property type="entry name" value="Type I PLP-dependent aspartate aminotransferase-like (Major domain)"/>
    <property type="match status" value="1"/>
</dbReference>
<dbReference type="EMBL" id="ML996081">
    <property type="protein sequence ID" value="KAF2157540.1"/>
    <property type="molecule type" value="Genomic_DNA"/>
</dbReference>
<evidence type="ECO:0000256" key="1">
    <source>
        <dbReference type="ARBA" id="ARBA00001933"/>
    </source>
</evidence>
<evidence type="ECO:0000256" key="3">
    <source>
        <dbReference type="ARBA" id="ARBA00022576"/>
    </source>
</evidence>
<dbReference type="Proteomes" id="UP000799439">
    <property type="component" value="Unassembled WGS sequence"/>
</dbReference>
<dbReference type="InterPro" id="IPR050859">
    <property type="entry name" value="Class-I_PLP-dep_aminotransf"/>
</dbReference>
<dbReference type="CDD" id="cd00609">
    <property type="entry name" value="AAT_like"/>
    <property type="match status" value="1"/>
</dbReference>
<dbReference type="SUPFAM" id="SSF53383">
    <property type="entry name" value="PLP-dependent transferases"/>
    <property type="match status" value="1"/>
</dbReference>
<comment type="cofactor">
    <cofactor evidence="1">
        <name>pyridoxal 5'-phosphate</name>
        <dbReference type="ChEBI" id="CHEBI:597326"/>
    </cofactor>
</comment>
<feature type="domain" description="Aminotransferase class I/classII large" evidence="7">
    <location>
        <begin position="145"/>
        <end position="404"/>
    </location>
</feature>
<evidence type="ECO:0000256" key="2">
    <source>
        <dbReference type="ARBA" id="ARBA00007441"/>
    </source>
</evidence>
<dbReference type="AlphaFoldDB" id="A0A9P4JDA1"/>
<evidence type="ECO:0000256" key="6">
    <source>
        <dbReference type="SAM" id="MobiDB-lite"/>
    </source>
</evidence>
<evidence type="ECO:0000256" key="5">
    <source>
        <dbReference type="ARBA" id="ARBA00022898"/>
    </source>
</evidence>
<dbReference type="GO" id="GO:1901605">
    <property type="term" value="P:alpha-amino acid metabolic process"/>
    <property type="evidence" value="ECO:0007669"/>
    <property type="project" value="TreeGrafter"/>
</dbReference>
<feature type="region of interest" description="Disordered" evidence="6">
    <location>
        <begin position="1"/>
        <end position="20"/>
    </location>
</feature>
<organism evidence="8 9">
    <name type="scientific">Myriangium duriaei CBS 260.36</name>
    <dbReference type="NCBI Taxonomy" id="1168546"/>
    <lineage>
        <taxon>Eukaryota</taxon>
        <taxon>Fungi</taxon>
        <taxon>Dikarya</taxon>
        <taxon>Ascomycota</taxon>
        <taxon>Pezizomycotina</taxon>
        <taxon>Dothideomycetes</taxon>
        <taxon>Dothideomycetidae</taxon>
        <taxon>Myriangiales</taxon>
        <taxon>Myriangiaceae</taxon>
        <taxon>Myriangium</taxon>
    </lineage>
</organism>
<dbReference type="Pfam" id="PF00155">
    <property type="entry name" value="Aminotran_1_2"/>
    <property type="match status" value="1"/>
</dbReference>
<keyword evidence="3 8" id="KW-0032">Aminotransferase</keyword>
<proteinExistence type="inferred from homology"/>
<dbReference type="InterPro" id="IPR015421">
    <property type="entry name" value="PyrdxlP-dep_Trfase_major"/>
</dbReference>
<comment type="caution">
    <text evidence="8">The sequence shown here is derived from an EMBL/GenBank/DDBJ whole genome shotgun (WGS) entry which is preliminary data.</text>
</comment>
<dbReference type="InterPro" id="IPR015424">
    <property type="entry name" value="PyrdxlP-dep_Trfase"/>
</dbReference>
<sequence length="692" mass="77649">MADSRPPPQDLSHHLSRNAKAREASQVKRFYKYFQIPGIGQLAGGLPNRYYFPFDTLEAKIALPHRWEPTPNRPVDPPLDNHDTAMASESDPRAAGSRLVVPHGSQEPNPLRKIDLETALQYGQAQGYPPLYGFLRKMTNENMHPNIPYQGGAEIILSCGNTDGWSKVLQTLTNEWDQERDWARDREGVLCEKFAFMNAIQGIRPRGLNVVPVEIDDEGMLAEGKGGLRDVLKNWDHKRGKRPHLMYTVTMGQNPTSGVLSLKRRKDLYAICSKYDVIIVEDDPYWYLQYPSSTARAPNKPKDDVPSPNWKKSGYDFLDSLVPSSLNIDVDGRVIRLDTFSKTVAPGCRLGWITGQPALIERILRVTETSTQQPSGFVQSMIAEMIMGPQGQIESSDKGKQMREEGWKTDGWIRWLEGLRGNYERRMNTMCKILDAGREQVKSGRRNSLCEALSASSIQDTDDDEWSVVEKTTMYSFDWPVGGMFVWLRVHFENHPLAGKVDGPRFGQALWVFLTTKPHLVLVGPGQMFSPTEEIRNNEGWQYYRLCFAAADEPEIAPISQRVADGIKAFWRIKSTKTIDDLLKELENEPKLESRMLTATGLGNLSGVWCVGGGGDETRDVAAKLSLCRQVRCAPHFKRAGGEGDHQSAPVSAGTASETPIANPSLRLHLLRLSDPPTRGLAAIRPRLQTWL</sequence>
<keyword evidence="4" id="KW-0808">Transferase</keyword>
<evidence type="ECO:0000313" key="9">
    <source>
        <dbReference type="Proteomes" id="UP000799439"/>
    </source>
</evidence>